<proteinExistence type="predicted"/>
<dbReference type="Proteomes" id="UP000275078">
    <property type="component" value="Unassembled WGS sequence"/>
</dbReference>
<dbReference type="EMBL" id="ML119872">
    <property type="protein sequence ID" value="RPA72215.1"/>
    <property type="molecule type" value="Genomic_DNA"/>
</dbReference>
<evidence type="ECO:0000313" key="3">
    <source>
        <dbReference type="Proteomes" id="UP000275078"/>
    </source>
</evidence>
<name>A0A3N4HD56_ASCIM</name>
<evidence type="ECO:0000256" key="1">
    <source>
        <dbReference type="SAM" id="MobiDB-lite"/>
    </source>
</evidence>
<keyword evidence="3" id="KW-1185">Reference proteome</keyword>
<evidence type="ECO:0000313" key="2">
    <source>
        <dbReference type="EMBL" id="RPA72215.1"/>
    </source>
</evidence>
<gene>
    <name evidence="2" type="ORF">BJ508DRAFT_419573</name>
</gene>
<sequence>MEALRDDASSFDLEQPSDGTVEEGCIGAGTAPTNHLSGFRDSIVFNVESGSDKNRSFRKAAMNLYDDHKLSTLGTGEMLHHILACFNSCNGKWERYEHAILDASTNEPRRIFGPLKPRHFPNPNPFPRVQNAKSTLERVVCDRFIRAIRSHLWFYVKWMIPFICEMEEKEYPNVIDNCRSASDHFLYAVWLLWHGHMPDRYTAGLLRKEQVTIVQEAMDCLRYTILGLFQGYTTGICHATFCGKLELACYQGFNMISFFSGWKFRSERLELLLVKHLTEGDLNLPLIEALDTINTARGELLREEAMLPAGIKRLTTWFPVSQLAIP</sequence>
<reference evidence="2 3" key="1">
    <citation type="journal article" date="2018" name="Nat. Ecol. Evol.">
        <title>Pezizomycetes genomes reveal the molecular basis of ectomycorrhizal truffle lifestyle.</title>
        <authorList>
            <person name="Murat C."/>
            <person name="Payen T."/>
            <person name="Noel B."/>
            <person name="Kuo A."/>
            <person name="Morin E."/>
            <person name="Chen J."/>
            <person name="Kohler A."/>
            <person name="Krizsan K."/>
            <person name="Balestrini R."/>
            <person name="Da Silva C."/>
            <person name="Montanini B."/>
            <person name="Hainaut M."/>
            <person name="Levati E."/>
            <person name="Barry K.W."/>
            <person name="Belfiori B."/>
            <person name="Cichocki N."/>
            <person name="Clum A."/>
            <person name="Dockter R.B."/>
            <person name="Fauchery L."/>
            <person name="Guy J."/>
            <person name="Iotti M."/>
            <person name="Le Tacon F."/>
            <person name="Lindquist E.A."/>
            <person name="Lipzen A."/>
            <person name="Malagnac F."/>
            <person name="Mello A."/>
            <person name="Molinier V."/>
            <person name="Miyauchi S."/>
            <person name="Poulain J."/>
            <person name="Riccioni C."/>
            <person name="Rubini A."/>
            <person name="Sitrit Y."/>
            <person name="Splivallo R."/>
            <person name="Traeger S."/>
            <person name="Wang M."/>
            <person name="Zifcakova L."/>
            <person name="Wipf D."/>
            <person name="Zambonelli A."/>
            <person name="Paolocci F."/>
            <person name="Nowrousian M."/>
            <person name="Ottonello S."/>
            <person name="Baldrian P."/>
            <person name="Spatafora J.W."/>
            <person name="Henrissat B."/>
            <person name="Nagy L.G."/>
            <person name="Aury J.M."/>
            <person name="Wincker P."/>
            <person name="Grigoriev I.V."/>
            <person name="Bonfante P."/>
            <person name="Martin F.M."/>
        </authorList>
    </citation>
    <scope>NUCLEOTIDE SEQUENCE [LARGE SCALE GENOMIC DNA]</scope>
    <source>
        <strain evidence="2 3">RN42</strain>
    </source>
</reference>
<feature type="region of interest" description="Disordered" evidence="1">
    <location>
        <begin position="1"/>
        <end position="21"/>
    </location>
</feature>
<accession>A0A3N4HD56</accession>
<dbReference type="AlphaFoldDB" id="A0A3N4HD56"/>
<organism evidence="2 3">
    <name type="scientific">Ascobolus immersus RN42</name>
    <dbReference type="NCBI Taxonomy" id="1160509"/>
    <lineage>
        <taxon>Eukaryota</taxon>
        <taxon>Fungi</taxon>
        <taxon>Dikarya</taxon>
        <taxon>Ascomycota</taxon>
        <taxon>Pezizomycotina</taxon>
        <taxon>Pezizomycetes</taxon>
        <taxon>Pezizales</taxon>
        <taxon>Ascobolaceae</taxon>
        <taxon>Ascobolus</taxon>
    </lineage>
</organism>
<protein>
    <submittedName>
        <fullName evidence="2">Uncharacterized protein</fullName>
    </submittedName>
</protein>